<evidence type="ECO:0000313" key="3">
    <source>
        <dbReference type="Proteomes" id="UP001642484"/>
    </source>
</evidence>
<comment type="caution">
    <text evidence="2">The sequence shown here is derived from an EMBL/GenBank/DDBJ whole genome shotgun (WGS) entry which is preliminary data.</text>
</comment>
<keyword evidence="3" id="KW-1185">Reference proteome</keyword>
<dbReference type="SUPFAM" id="SSF51905">
    <property type="entry name" value="FAD/NAD(P)-binding domain"/>
    <property type="match status" value="1"/>
</dbReference>
<reference evidence="2 3" key="1">
    <citation type="submission" date="2024-02" db="EMBL/GenBank/DDBJ databases">
        <authorList>
            <person name="Chen Y."/>
            <person name="Shah S."/>
            <person name="Dougan E. K."/>
            <person name="Thang M."/>
            <person name="Chan C."/>
        </authorList>
    </citation>
    <scope>NUCLEOTIDE SEQUENCE [LARGE SCALE GENOMIC DNA]</scope>
</reference>
<evidence type="ECO:0008006" key="4">
    <source>
        <dbReference type="Google" id="ProtNLM"/>
    </source>
</evidence>
<dbReference type="Gene3D" id="3.50.50.60">
    <property type="entry name" value="FAD/NAD(P)-binding domain"/>
    <property type="match status" value="1"/>
</dbReference>
<gene>
    <name evidence="2" type="ORF">CCMP2556_LOCUS27424</name>
</gene>
<dbReference type="EMBL" id="CAXAMN010019802">
    <property type="protein sequence ID" value="CAK9054998.1"/>
    <property type="molecule type" value="Genomic_DNA"/>
</dbReference>
<dbReference type="InterPro" id="IPR036188">
    <property type="entry name" value="FAD/NAD-bd_sf"/>
</dbReference>
<proteinExistence type="inferred from homology"/>
<dbReference type="Pfam" id="PF13450">
    <property type="entry name" value="NAD_binding_8"/>
    <property type="match status" value="1"/>
</dbReference>
<name>A0ABP0MUY6_9DINO</name>
<sequence length="281" mass="31208">TAFSCMAAWRPDACCAALHVNMCRITWCSLALAAAAAGGPVWDYIVVGAGTGGSLAAGRLAAEGFRVLLLEAGPWDPPWLYQQQSARGRTERGLDWNYPTKLPPTLRVQNARHRQQRVVAGRVAGGSSALHGDVYDKPLLNEFQELWGLRSWSTESVAKDFHDIEEALTLQFRGFEDLQQLPEVHRRVLEALTALPLSFQARPGIEDKAGLYGGWWKFRTCPPTPADCYQNPECQVDAACERSTPYRDMVQPWNQSLITTWTNAFVTQILIHRGEATGVRV</sequence>
<protein>
    <recommendedName>
        <fullName evidence="4">Glucose-methanol-choline oxidoreductase N-terminal domain-containing protein</fullName>
    </recommendedName>
</protein>
<dbReference type="InterPro" id="IPR012132">
    <property type="entry name" value="GMC_OxRdtase"/>
</dbReference>
<dbReference type="PANTHER" id="PTHR11552">
    <property type="entry name" value="GLUCOSE-METHANOL-CHOLINE GMC OXIDOREDUCTASE"/>
    <property type="match status" value="1"/>
</dbReference>
<organism evidence="2 3">
    <name type="scientific">Durusdinium trenchii</name>
    <dbReference type="NCBI Taxonomy" id="1381693"/>
    <lineage>
        <taxon>Eukaryota</taxon>
        <taxon>Sar</taxon>
        <taxon>Alveolata</taxon>
        <taxon>Dinophyceae</taxon>
        <taxon>Suessiales</taxon>
        <taxon>Symbiodiniaceae</taxon>
        <taxon>Durusdinium</taxon>
    </lineage>
</organism>
<evidence type="ECO:0000313" key="2">
    <source>
        <dbReference type="EMBL" id="CAK9054998.1"/>
    </source>
</evidence>
<evidence type="ECO:0000256" key="1">
    <source>
        <dbReference type="ARBA" id="ARBA00010790"/>
    </source>
</evidence>
<feature type="non-terminal residue" evidence="2">
    <location>
        <position position="281"/>
    </location>
</feature>
<comment type="similarity">
    <text evidence="1">Belongs to the GMC oxidoreductase family.</text>
</comment>
<dbReference type="Proteomes" id="UP001642484">
    <property type="component" value="Unassembled WGS sequence"/>
</dbReference>
<dbReference type="PANTHER" id="PTHR11552:SF147">
    <property type="entry name" value="CHOLINE DEHYDROGENASE, MITOCHONDRIAL"/>
    <property type="match status" value="1"/>
</dbReference>
<feature type="non-terminal residue" evidence="2">
    <location>
        <position position="1"/>
    </location>
</feature>
<accession>A0ABP0MUY6</accession>